<dbReference type="Gene3D" id="3.30.70.3090">
    <property type="entry name" value="ORF SCO4226, nickel-binding ferredoxin-like monomer"/>
    <property type="match status" value="1"/>
</dbReference>
<accession>A0A1B8R3B4</accession>
<sequence>MPQFVVERNIPGLGDMDKERLREISAKSNAVVASLGEPYTWITSYVTGDKMYCVHEAESADAVYRHAEKGGFPADRVTEITTLIGPHSAAR</sequence>
<name>A0A1B8R3B4_RHILT</name>
<dbReference type="Pfam" id="PF14026">
    <property type="entry name" value="SCO4226-like"/>
    <property type="match status" value="1"/>
</dbReference>
<dbReference type="GeneID" id="61424340"/>
<reference evidence="1" key="1">
    <citation type="journal article" date="2015" name="BMC Genomics">
        <title>Transcriptome profiling of a Rhizobium leguminosarum bv. trifolii rosR mutant reveals the role of the transcriptional regulator RosR in motility, synthesis of cell-surface components, and other cellular processes.</title>
        <authorList>
            <person name="Rachwal K."/>
            <person name="Matczynska E."/>
            <person name="Janczarek M."/>
        </authorList>
    </citation>
    <scope>NUCLEOTIDE SEQUENCE</scope>
    <source>
        <strain evidence="1">Rt24.2</strain>
    </source>
</reference>
<evidence type="ECO:0000313" key="1">
    <source>
        <dbReference type="EMBL" id="AOO93935.1"/>
    </source>
</evidence>
<proteinExistence type="predicted"/>
<dbReference type="InterPro" id="IPR042557">
    <property type="entry name" value="SCO4226"/>
</dbReference>
<dbReference type="EMBL" id="KX491571">
    <property type="protein sequence ID" value="AOO93935.1"/>
    <property type="molecule type" value="Genomic_DNA"/>
</dbReference>
<organism evidence="1">
    <name type="scientific">Rhizobium leguminosarum bv. trifolii</name>
    <dbReference type="NCBI Taxonomy" id="386"/>
    <lineage>
        <taxon>Bacteria</taxon>
        <taxon>Pseudomonadati</taxon>
        <taxon>Pseudomonadota</taxon>
        <taxon>Alphaproteobacteria</taxon>
        <taxon>Hyphomicrobiales</taxon>
        <taxon>Rhizobiaceae</taxon>
        <taxon>Rhizobium/Agrobacterium group</taxon>
        <taxon>Rhizobium</taxon>
    </lineage>
</organism>
<dbReference type="RefSeq" id="WP_028733108.1">
    <property type="nucleotide sequence ID" value="NZ_CP050103.1"/>
</dbReference>
<dbReference type="AlphaFoldDB" id="A0A1B8R3B4"/>
<protein>
    <submittedName>
        <fullName evidence="1">Membrane protein</fullName>
    </submittedName>
</protein>
<dbReference type="InterPro" id="IPR025336">
    <property type="entry name" value="SCO4226-like"/>
</dbReference>
<reference evidence="1" key="2">
    <citation type="journal article" date="2016" name="Front. Microbiol.">
        <title>The Regulatory Protein RosR Affects Rhizobium leguminosarum bv. trifolii Protein Profiles, Cell Surface Properties, and Symbiosis with Clover.</title>
        <authorList>
            <person name="Rachwal K."/>
            <person name="Boguszewska A."/>
            <person name="Kopcinska J."/>
            <person name="Karas M."/>
            <person name="Tchorzewski M."/>
            <person name="Janczarek M."/>
        </authorList>
    </citation>
    <scope>NUCLEOTIDE SEQUENCE</scope>
    <source>
        <strain evidence="1">Rt24.2</strain>
    </source>
</reference>